<dbReference type="Proteomes" id="UP000015101">
    <property type="component" value="Unassembled WGS sequence"/>
</dbReference>
<proteinExistence type="predicted"/>
<gene>
    <name evidence="2" type="primary">20205563</name>
    <name evidence="1" type="ORF">HELRODRAFT_175842</name>
</gene>
<evidence type="ECO:0000313" key="2">
    <source>
        <dbReference type="EnsemblMetazoa" id="HelroP175842"/>
    </source>
</evidence>
<dbReference type="EMBL" id="AMQM01005450">
    <property type="status" value="NOT_ANNOTATED_CDS"/>
    <property type="molecule type" value="Genomic_DNA"/>
</dbReference>
<dbReference type="RefSeq" id="XP_009021471.1">
    <property type="nucleotide sequence ID" value="XM_009023223.1"/>
</dbReference>
<dbReference type="EMBL" id="KB096945">
    <property type="protein sequence ID" value="ESO00421.1"/>
    <property type="molecule type" value="Genomic_DNA"/>
</dbReference>
<dbReference type="InParanoid" id="T1F9R4"/>
<dbReference type="AlphaFoldDB" id="T1F9R4"/>
<dbReference type="CTD" id="20205563"/>
<reference evidence="1 3" key="2">
    <citation type="journal article" date="2013" name="Nature">
        <title>Insights into bilaterian evolution from three spiralian genomes.</title>
        <authorList>
            <person name="Simakov O."/>
            <person name="Marletaz F."/>
            <person name="Cho S.J."/>
            <person name="Edsinger-Gonzales E."/>
            <person name="Havlak P."/>
            <person name="Hellsten U."/>
            <person name="Kuo D.H."/>
            <person name="Larsson T."/>
            <person name="Lv J."/>
            <person name="Arendt D."/>
            <person name="Savage R."/>
            <person name="Osoegawa K."/>
            <person name="de Jong P."/>
            <person name="Grimwood J."/>
            <person name="Chapman J.A."/>
            <person name="Shapiro H."/>
            <person name="Aerts A."/>
            <person name="Otillar R.P."/>
            <person name="Terry A.Y."/>
            <person name="Boore J.L."/>
            <person name="Grigoriev I.V."/>
            <person name="Lindberg D.R."/>
            <person name="Seaver E.C."/>
            <person name="Weisblat D.A."/>
            <person name="Putnam N.H."/>
            <person name="Rokhsar D.S."/>
        </authorList>
    </citation>
    <scope>NUCLEOTIDE SEQUENCE</scope>
</reference>
<organism evidence="2 3">
    <name type="scientific">Helobdella robusta</name>
    <name type="common">Californian leech</name>
    <dbReference type="NCBI Taxonomy" id="6412"/>
    <lineage>
        <taxon>Eukaryota</taxon>
        <taxon>Metazoa</taxon>
        <taxon>Spiralia</taxon>
        <taxon>Lophotrochozoa</taxon>
        <taxon>Annelida</taxon>
        <taxon>Clitellata</taxon>
        <taxon>Hirudinea</taxon>
        <taxon>Rhynchobdellida</taxon>
        <taxon>Glossiphoniidae</taxon>
        <taxon>Helobdella</taxon>
    </lineage>
</organism>
<name>T1F9R4_HELRO</name>
<accession>T1F9R4</accession>
<reference evidence="2" key="3">
    <citation type="submission" date="2015-06" db="UniProtKB">
        <authorList>
            <consortium name="EnsemblMetazoa"/>
        </authorList>
    </citation>
    <scope>IDENTIFICATION</scope>
</reference>
<dbReference type="KEGG" id="hro:HELRODRAFT_175842"/>
<evidence type="ECO:0000313" key="1">
    <source>
        <dbReference type="EMBL" id="ESO00421.1"/>
    </source>
</evidence>
<protein>
    <submittedName>
        <fullName evidence="1 2">Uncharacterized protein</fullName>
    </submittedName>
</protein>
<dbReference type="GeneID" id="20205563"/>
<sequence>MAGNAADNHTFNEIAATVKSIIKLPRLEIQERFQFSQRKQNIDETPTEYIQNIQADLLTRRDLDVENVVTFAEGYTRAHKTAELLQGKEIINSLKQGSEGREKKQSQLMMGRRLRSPLNAVRCIPEDNVKKSQEKQATVGSGNRNFYPGDSVWVRKFWLNKTTWIPGIVLHKLANLTYMVQVDEYKKLWKRHVDHLLSHDKGCRSQQKKEIIVLPNIEPNDTVDPMMPSETVQQPRVVDP</sequence>
<evidence type="ECO:0000313" key="3">
    <source>
        <dbReference type="Proteomes" id="UP000015101"/>
    </source>
</evidence>
<dbReference type="EnsemblMetazoa" id="HelroT175842">
    <property type="protein sequence ID" value="HelroP175842"/>
    <property type="gene ID" value="HelroG175842"/>
</dbReference>
<dbReference type="OrthoDB" id="10058156at2759"/>
<reference evidence="3" key="1">
    <citation type="submission" date="2012-12" db="EMBL/GenBank/DDBJ databases">
        <authorList>
            <person name="Hellsten U."/>
            <person name="Grimwood J."/>
            <person name="Chapman J.A."/>
            <person name="Shapiro H."/>
            <person name="Aerts A."/>
            <person name="Otillar R.P."/>
            <person name="Terry A.Y."/>
            <person name="Boore J.L."/>
            <person name="Simakov O."/>
            <person name="Marletaz F."/>
            <person name="Cho S.-J."/>
            <person name="Edsinger-Gonzales E."/>
            <person name="Havlak P."/>
            <person name="Kuo D.-H."/>
            <person name="Larsson T."/>
            <person name="Lv J."/>
            <person name="Arendt D."/>
            <person name="Savage R."/>
            <person name="Osoegawa K."/>
            <person name="de Jong P."/>
            <person name="Lindberg D.R."/>
            <person name="Seaver E.C."/>
            <person name="Weisblat D.A."/>
            <person name="Putnam N.H."/>
            <person name="Grigoriev I.V."/>
            <person name="Rokhsar D.S."/>
        </authorList>
    </citation>
    <scope>NUCLEOTIDE SEQUENCE</scope>
</reference>
<keyword evidence="3" id="KW-1185">Reference proteome</keyword>
<dbReference type="HOGENOM" id="CLU_1157514_0_0_1"/>